<proteinExistence type="predicted"/>
<feature type="signal peptide" evidence="2">
    <location>
        <begin position="1"/>
        <end position="23"/>
    </location>
</feature>
<dbReference type="AlphaFoldDB" id="A0A250IJM9"/>
<accession>A0A250IJM9</accession>
<dbReference type="EMBL" id="CP022163">
    <property type="protein sequence ID" value="ATB31367.1"/>
    <property type="molecule type" value="Genomic_DNA"/>
</dbReference>
<keyword evidence="3" id="KW-0472">Membrane</keyword>
<keyword evidence="3" id="KW-0812">Transmembrane</keyword>
<feature type="chain" id="PRO_5013395302" evidence="2">
    <location>
        <begin position="24"/>
        <end position="262"/>
    </location>
</feature>
<dbReference type="KEGG" id="mbd:MEBOL_004829"/>
<organism evidence="3 4">
    <name type="scientific">Melittangium boletus DSM 14713</name>
    <dbReference type="NCBI Taxonomy" id="1294270"/>
    <lineage>
        <taxon>Bacteria</taxon>
        <taxon>Pseudomonadati</taxon>
        <taxon>Myxococcota</taxon>
        <taxon>Myxococcia</taxon>
        <taxon>Myxococcales</taxon>
        <taxon>Cystobacterineae</taxon>
        <taxon>Archangiaceae</taxon>
        <taxon>Melittangium</taxon>
    </lineage>
</organism>
<dbReference type="NCBIfam" id="NF041894">
    <property type="entry name" value="MXAN_6652_fam"/>
    <property type="match status" value="1"/>
</dbReference>
<protein>
    <submittedName>
        <fullName evidence="3">Transmembrane Gly-Cys-Arg domain-containing protein</fullName>
    </submittedName>
</protein>
<name>A0A250IJM9_9BACT</name>
<dbReference type="NCBIfam" id="NF041895">
    <property type="entry name" value="choice_anch_V"/>
    <property type="match status" value="1"/>
</dbReference>
<evidence type="ECO:0000313" key="4">
    <source>
        <dbReference type="Proteomes" id="UP000217289"/>
    </source>
</evidence>
<dbReference type="RefSeq" id="WP_245918807.1">
    <property type="nucleotide sequence ID" value="NZ_CP022163.1"/>
</dbReference>
<reference evidence="3 4" key="1">
    <citation type="submission" date="2017-06" db="EMBL/GenBank/DDBJ databases">
        <authorList>
            <person name="Kim H.J."/>
            <person name="Triplett B.A."/>
        </authorList>
    </citation>
    <scope>NUCLEOTIDE SEQUENCE [LARGE SCALE GENOMIC DNA]</scope>
    <source>
        <strain evidence="3 4">DSM 14713</strain>
    </source>
</reference>
<evidence type="ECO:0000256" key="2">
    <source>
        <dbReference type="SAM" id="SignalP"/>
    </source>
</evidence>
<feature type="compositionally biased region" description="Gly residues" evidence="1">
    <location>
        <begin position="210"/>
        <end position="237"/>
    </location>
</feature>
<evidence type="ECO:0000256" key="1">
    <source>
        <dbReference type="SAM" id="MobiDB-lite"/>
    </source>
</evidence>
<evidence type="ECO:0000313" key="3">
    <source>
        <dbReference type="EMBL" id="ATB31367.1"/>
    </source>
</evidence>
<keyword evidence="2" id="KW-0732">Signal</keyword>
<feature type="region of interest" description="Disordered" evidence="1">
    <location>
        <begin position="175"/>
        <end position="237"/>
    </location>
</feature>
<feature type="compositionally biased region" description="Low complexity" evidence="1">
    <location>
        <begin position="194"/>
        <end position="209"/>
    </location>
</feature>
<dbReference type="Proteomes" id="UP000217289">
    <property type="component" value="Chromosome"/>
</dbReference>
<feature type="compositionally biased region" description="Acidic residues" evidence="1">
    <location>
        <begin position="181"/>
        <end position="193"/>
    </location>
</feature>
<gene>
    <name evidence="3" type="ORF">MEBOL_004829</name>
</gene>
<sequence length="262" mass="25395">MRLRSSVVVGVLSVSLLSTSALARSGGITGVSGQAGTTCTRCHAEGATKPTVEFSGPTTVTAGSVNQYAFIIRGGPGIIGGTNLAAGDASALLDILNPVGDALKKSGVELTQTAAKVFDTAGAVPELRFDFSLTAPTTEGSFTLYGAGNSANGDSGRNGDGVAAATLAVTVLAQTGSDAGTEPETDAGTEPETDAGTGNGTDAGTQVDAGTGGETDAGPGGVTDPGVGGDDEGGGCSSTGGAPMLLFALSVAGLIRLRRRGV</sequence>
<keyword evidence="4" id="KW-1185">Reference proteome</keyword>